<gene>
    <name evidence="2" type="ORF">D2V17_17660</name>
</gene>
<keyword evidence="3" id="KW-1185">Reference proteome</keyword>
<keyword evidence="1" id="KW-0732">Signal</keyword>
<accession>A0A3A1P276</accession>
<feature type="chain" id="PRO_5017403656" description="Ig-like domain-containing protein" evidence="1">
    <location>
        <begin position="22"/>
        <end position="175"/>
    </location>
</feature>
<reference evidence="2 3" key="1">
    <citation type="submission" date="2018-08" db="EMBL/GenBank/DDBJ databases">
        <title>Erythrobacter zhengii sp.nov., a bacterium isolated from deep-sea sediment.</title>
        <authorList>
            <person name="Fang C."/>
            <person name="Wu Y.-H."/>
            <person name="Sun C."/>
            <person name="Wang H."/>
            <person name="Cheng H."/>
            <person name="Meng F.-X."/>
            <person name="Wang C.-S."/>
            <person name="Xu X.-W."/>
        </authorList>
    </citation>
    <scope>NUCLEOTIDE SEQUENCE [LARGE SCALE GENOMIC DNA]</scope>
    <source>
        <strain evidence="2 3">CCTCC AB 2015396</strain>
    </source>
</reference>
<dbReference type="RefSeq" id="WP_119594390.1">
    <property type="nucleotide sequence ID" value="NZ_QXFM01000138.1"/>
</dbReference>
<evidence type="ECO:0000256" key="1">
    <source>
        <dbReference type="SAM" id="SignalP"/>
    </source>
</evidence>
<dbReference type="AlphaFoldDB" id="A0A3A1P276"/>
<sequence length="175" mass="18221">MKAIGLMAGAACLLAAPAAVAQQERDWGGIERCAAIGEAGERHACLDRELAALGLLARAPVTAAVQTPTSPPVQARAVPPAQPATAAGETIVYEDSTPREPAIANMTSSVTTARLDRGRGLEVEAANGTRWRSTSSVSLRRAPRAGAPFAVEQGALGSYTCRIESSTYFKCERLS</sequence>
<name>A0A3A1P276_9SPHN</name>
<proteinExistence type="predicted"/>
<comment type="caution">
    <text evidence="2">The sequence shown here is derived from an EMBL/GenBank/DDBJ whole genome shotgun (WGS) entry which is preliminary data.</text>
</comment>
<protein>
    <recommendedName>
        <fullName evidence="4">Ig-like domain-containing protein</fullName>
    </recommendedName>
</protein>
<dbReference type="OrthoDB" id="7432944at2"/>
<dbReference type="EMBL" id="QXFM01000138">
    <property type="protein sequence ID" value="RIV81369.1"/>
    <property type="molecule type" value="Genomic_DNA"/>
</dbReference>
<feature type="signal peptide" evidence="1">
    <location>
        <begin position="1"/>
        <end position="21"/>
    </location>
</feature>
<evidence type="ECO:0000313" key="2">
    <source>
        <dbReference type="EMBL" id="RIV81369.1"/>
    </source>
</evidence>
<evidence type="ECO:0000313" key="3">
    <source>
        <dbReference type="Proteomes" id="UP000265366"/>
    </source>
</evidence>
<organism evidence="2 3">
    <name type="scientific">Aurantiacibacter xanthus</name>
    <dbReference type="NCBI Taxonomy" id="1784712"/>
    <lineage>
        <taxon>Bacteria</taxon>
        <taxon>Pseudomonadati</taxon>
        <taxon>Pseudomonadota</taxon>
        <taxon>Alphaproteobacteria</taxon>
        <taxon>Sphingomonadales</taxon>
        <taxon>Erythrobacteraceae</taxon>
        <taxon>Aurantiacibacter</taxon>
    </lineage>
</organism>
<dbReference type="Proteomes" id="UP000265366">
    <property type="component" value="Unassembled WGS sequence"/>
</dbReference>
<evidence type="ECO:0008006" key="4">
    <source>
        <dbReference type="Google" id="ProtNLM"/>
    </source>
</evidence>